<evidence type="ECO:0000313" key="1">
    <source>
        <dbReference type="EMBL" id="SDM55057.1"/>
    </source>
</evidence>
<gene>
    <name evidence="1" type="ORF">SAMN05421820_10464</name>
</gene>
<evidence type="ECO:0000313" key="2">
    <source>
        <dbReference type="Proteomes" id="UP000183200"/>
    </source>
</evidence>
<dbReference type="RefSeq" id="WP_074607126.1">
    <property type="nucleotide sequence ID" value="NZ_FNGY01000004.1"/>
</dbReference>
<name>A0A1G9U505_9SPHI</name>
<reference evidence="2" key="1">
    <citation type="submission" date="2016-10" db="EMBL/GenBank/DDBJ databases">
        <authorList>
            <person name="Varghese N."/>
            <person name="Submissions S."/>
        </authorList>
    </citation>
    <scope>NUCLEOTIDE SEQUENCE [LARGE SCALE GENOMIC DNA]</scope>
    <source>
        <strain evidence="2">DSM 19110</strain>
    </source>
</reference>
<organism evidence="1 2">
    <name type="scientific">Pedobacter steynii</name>
    <dbReference type="NCBI Taxonomy" id="430522"/>
    <lineage>
        <taxon>Bacteria</taxon>
        <taxon>Pseudomonadati</taxon>
        <taxon>Bacteroidota</taxon>
        <taxon>Sphingobacteriia</taxon>
        <taxon>Sphingobacteriales</taxon>
        <taxon>Sphingobacteriaceae</taxon>
        <taxon>Pedobacter</taxon>
    </lineage>
</organism>
<dbReference type="PROSITE" id="PS51257">
    <property type="entry name" value="PROKAR_LIPOPROTEIN"/>
    <property type="match status" value="1"/>
</dbReference>
<dbReference type="EMBL" id="FNGY01000004">
    <property type="protein sequence ID" value="SDM55057.1"/>
    <property type="molecule type" value="Genomic_DNA"/>
</dbReference>
<accession>A0A1G9U505</accession>
<dbReference type="Proteomes" id="UP000183200">
    <property type="component" value="Unassembled WGS sequence"/>
</dbReference>
<keyword evidence="2" id="KW-1185">Reference proteome</keyword>
<dbReference type="AlphaFoldDB" id="A0A1G9U505"/>
<dbReference type="OrthoDB" id="9818624at2"/>
<proteinExistence type="predicted"/>
<sequence>MTRNSIKAKAIIILVLAFAFTGCAPGIRNYVNKKYPPVSSLAKSTAAVKQSIEGLQKLSQVDLGAKISSGMMDSTFHQYFDSLIKKNDTLGLAEVEKIEVVKKPVFSLGNQELIIGTSLKFFLKKNKYLKDIQISFTGRLAPSIAGDTLVLRPGFQRIKIEALHLSKCLFLGKAAKLAVNSLCLAFMDNINGQIKDINIKISYPPLPEEKISKLIGTNANIIIRNDFTFKLKSKILTPVILINPQNLLVLSAIADGKEDSGSIAIAAQTDTIKANPAIDHLQKPAFFVNEKQQLISVNNVVLANMTSASTDKTAENLPQNEFNEQYAYLDSAFRESWKIGLDTIDYRDSTSSAVHLSYGAISRITNELFRDVKFDLAYKIDISTPFKETNIKLDEIQKPDCGAIHFDCNLNNCSNGLSNCDYDCKWWQGWCYARQAACKSWNAVKWSACQAANALKLTQCAAELVTRKAFCYTTVAAIFLYDNMIKPVGKFNGYAKASGTISGGIDQTLPDGINSISFNGSIDADINAEVGLGFVPSGLLGLMVCSLPTAAKFNLNHITLADKKLQLRADFLRLTNNEHPFLKISMSKLTLPVKLKEPFLIEILKNPKLILNCGSGILAGLSYLALAKSETFNKFLDLSLKGSYNFDIQHDFDIQLPAIPLEVLQYKTILNPAWGSKSLVYNNLIQKP</sequence>
<protein>
    <submittedName>
        <fullName evidence="1">Uncharacterized protein</fullName>
    </submittedName>
</protein>